<feature type="domain" description="Flavodoxin-like" evidence="8">
    <location>
        <begin position="5"/>
        <end position="186"/>
    </location>
</feature>
<dbReference type="GO" id="GO:0006782">
    <property type="term" value="P:protoporphyrinogen IX biosynthetic process"/>
    <property type="evidence" value="ECO:0007669"/>
    <property type="project" value="UniProtKB-UniRule"/>
</dbReference>
<organism evidence="9">
    <name type="scientific">uncultured Alphaproteobacteria bacterium</name>
    <dbReference type="NCBI Taxonomy" id="91750"/>
    <lineage>
        <taxon>Bacteria</taxon>
        <taxon>Pseudomonadati</taxon>
        <taxon>Pseudomonadota</taxon>
        <taxon>Alphaproteobacteria</taxon>
        <taxon>environmental samples</taxon>
    </lineage>
</organism>
<accession>A0A212JC85</accession>
<dbReference type="InterPro" id="IPR026816">
    <property type="entry name" value="Flavodoxin_dom"/>
</dbReference>
<dbReference type="PANTHER" id="PTHR38030:SF2">
    <property type="entry name" value="PROTOPORPHYRINOGEN IX DEHYDROGENASE [QUINONE]"/>
    <property type="match status" value="1"/>
</dbReference>
<keyword evidence="6 7" id="KW-0627">Porphyrin biosynthesis</keyword>
<dbReference type="NCBIfam" id="NF008316">
    <property type="entry name" value="PRK11104.1"/>
    <property type="match status" value="1"/>
</dbReference>
<evidence type="ECO:0000256" key="5">
    <source>
        <dbReference type="ARBA" id="ARBA00023136"/>
    </source>
</evidence>
<keyword evidence="7" id="KW-1003">Cell membrane</keyword>
<name>A0A212JC85_9PROT</name>
<evidence type="ECO:0000259" key="8">
    <source>
        <dbReference type="PROSITE" id="PS50902"/>
    </source>
</evidence>
<evidence type="ECO:0000256" key="1">
    <source>
        <dbReference type="ARBA" id="ARBA00022630"/>
    </source>
</evidence>
<dbReference type="GO" id="GO:0005886">
    <property type="term" value="C:plasma membrane"/>
    <property type="evidence" value="ECO:0007669"/>
    <property type="project" value="UniProtKB-SubCell"/>
</dbReference>
<dbReference type="GO" id="GO:0070819">
    <property type="term" value="F:menaquinone-dependent protoporphyrinogen oxidase activity"/>
    <property type="evidence" value="ECO:0007669"/>
    <property type="project" value="UniProtKB-UniRule"/>
</dbReference>
<dbReference type="GO" id="GO:0004729">
    <property type="term" value="F:oxygen-dependent protoporphyrinogen oxidase activity"/>
    <property type="evidence" value="ECO:0007669"/>
    <property type="project" value="InterPro"/>
</dbReference>
<comment type="subcellular location">
    <subcellularLocation>
        <location evidence="7">Cell membrane</location>
        <topology evidence="7">Peripheral membrane protein</topology>
    </subcellularLocation>
</comment>
<comment type="catalytic activity">
    <reaction evidence="7">
        <text>protoporphyrinogen IX + 3 a quinone = protoporphyrin IX + 3 a quinol</text>
        <dbReference type="Rhea" id="RHEA:65032"/>
        <dbReference type="ChEBI" id="CHEBI:24646"/>
        <dbReference type="ChEBI" id="CHEBI:57306"/>
        <dbReference type="ChEBI" id="CHEBI:57307"/>
        <dbReference type="ChEBI" id="CHEBI:132124"/>
        <dbReference type="EC" id="1.3.5.3"/>
    </reaction>
</comment>
<reference evidence="9" key="1">
    <citation type="submission" date="2016-04" db="EMBL/GenBank/DDBJ databases">
        <authorList>
            <person name="Evans L.H."/>
            <person name="Alamgir A."/>
            <person name="Owens N."/>
            <person name="Weber N.D."/>
            <person name="Virtaneva K."/>
            <person name="Barbian K."/>
            <person name="Babar A."/>
            <person name="Rosenke K."/>
        </authorList>
    </citation>
    <scope>NUCLEOTIDE SEQUENCE</scope>
    <source>
        <strain evidence="9">86</strain>
    </source>
</reference>
<keyword evidence="3 7" id="KW-0547">Nucleotide-binding</keyword>
<sequence length="186" mass="20145">MTSPVLLCYASHDGHTRRIAGRIAARIAESGLAVDLADLALRTPSEADIAAAPAVAIVAAIRYGHHLPPARAFVAARRAALAQRPLAMISVNLTARKPHKRSRETSAYLRKWLKRSQLDPAIATAIAGRLDYPRYGWFDRTMIRLIMKITGGPTDPTLTVEFTDWDEVDAIAADIARLAGDQPSGA</sequence>
<comment type="catalytic activity">
    <reaction evidence="7">
        <text>protoporphyrinogen IX + 3 a menaquinone = protoporphyrin IX + 3 a menaquinol</text>
        <dbReference type="Rhea" id="RHEA:27409"/>
        <dbReference type="Rhea" id="RHEA-COMP:9537"/>
        <dbReference type="Rhea" id="RHEA-COMP:9539"/>
        <dbReference type="ChEBI" id="CHEBI:16374"/>
        <dbReference type="ChEBI" id="CHEBI:18151"/>
        <dbReference type="ChEBI" id="CHEBI:57306"/>
        <dbReference type="ChEBI" id="CHEBI:57307"/>
        <dbReference type="EC" id="1.3.5.3"/>
    </reaction>
</comment>
<keyword evidence="1 7" id="KW-0285">Flavoprotein</keyword>
<evidence type="ECO:0000256" key="3">
    <source>
        <dbReference type="ARBA" id="ARBA00022741"/>
    </source>
</evidence>
<keyword evidence="2 7" id="KW-0288">FMN</keyword>
<dbReference type="PANTHER" id="PTHR38030">
    <property type="entry name" value="PROTOPORPHYRINOGEN IX DEHYDROGENASE [MENAQUINONE]"/>
    <property type="match status" value="1"/>
</dbReference>
<keyword evidence="4 7" id="KW-0560">Oxidoreductase</keyword>
<dbReference type="Gene3D" id="3.40.50.360">
    <property type="match status" value="1"/>
</dbReference>
<dbReference type="InterPro" id="IPR008254">
    <property type="entry name" value="Flavodoxin/NO_synth"/>
</dbReference>
<protein>
    <recommendedName>
        <fullName evidence="7">Protoporphyrinogen IX dehydrogenase [quinone]</fullName>
        <ecNumber evidence="7">1.3.5.3</ecNumber>
    </recommendedName>
    <alternativeName>
        <fullName evidence="7">Protoporphyrinogen IX dehydrogenase [menaquinone]</fullName>
    </alternativeName>
    <alternativeName>
        <fullName evidence="7">Protoporphyrinogen IX dehydrogenase [ubiquinone]</fullName>
    </alternativeName>
    <alternativeName>
        <fullName evidence="7">Protoporphyrinogen oxidase</fullName>
        <shortName evidence="7">PPO</shortName>
    </alternativeName>
</protein>
<dbReference type="AlphaFoldDB" id="A0A212JC85"/>
<dbReference type="GO" id="GO:0010181">
    <property type="term" value="F:FMN binding"/>
    <property type="evidence" value="ECO:0007669"/>
    <property type="project" value="UniProtKB-UniRule"/>
</dbReference>
<dbReference type="Pfam" id="PF12724">
    <property type="entry name" value="Flavodoxin_5"/>
    <property type="match status" value="1"/>
</dbReference>
<dbReference type="InterPro" id="IPR029039">
    <property type="entry name" value="Flavoprotein-like_sf"/>
</dbReference>
<dbReference type="SUPFAM" id="SSF52218">
    <property type="entry name" value="Flavoproteins"/>
    <property type="match status" value="1"/>
</dbReference>
<comment type="pathway">
    <text evidence="7">Porphyrin-containing compound metabolism; protoporphyrin-IX biosynthesis; protoporphyrin-IX from protoporphyrinogen-IX: step 1/1.</text>
</comment>
<evidence type="ECO:0000256" key="2">
    <source>
        <dbReference type="ARBA" id="ARBA00022643"/>
    </source>
</evidence>
<evidence type="ECO:0000256" key="4">
    <source>
        <dbReference type="ARBA" id="ARBA00023002"/>
    </source>
</evidence>
<gene>
    <name evidence="7 9" type="primary">hemG</name>
    <name evidence="9" type="ORF">KL86APRO_10813</name>
</gene>
<proteinExistence type="inferred from homology"/>
<keyword evidence="5" id="KW-0472">Membrane</keyword>
<comment type="similarity">
    <text evidence="7">Belongs to the HemG family.</text>
</comment>
<evidence type="ECO:0000313" key="9">
    <source>
        <dbReference type="EMBL" id="SBV96855.1"/>
    </source>
</evidence>
<dbReference type="HAMAP" id="MF_00853">
    <property type="entry name" value="HemG"/>
    <property type="match status" value="1"/>
</dbReference>
<comment type="catalytic activity">
    <reaction evidence="7">
        <text>protoporphyrinogen IX + 3 a ubiquinone = protoporphyrin IX + 3 a ubiquinol</text>
        <dbReference type="Rhea" id="RHEA:63936"/>
        <dbReference type="Rhea" id="RHEA-COMP:9565"/>
        <dbReference type="Rhea" id="RHEA-COMP:9566"/>
        <dbReference type="ChEBI" id="CHEBI:16389"/>
        <dbReference type="ChEBI" id="CHEBI:17976"/>
        <dbReference type="ChEBI" id="CHEBI:57306"/>
        <dbReference type="ChEBI" id="CHEBI:57307"/>
    </reaction>
</comment>
<dbReference type="PROSITE" id="PS50902">
    <property type="entry name" value="FLAVODOXIN_LIKE"/>
    <property type="match status" value="1"/>
</dbReference>
<evidence type="ECO:0000256" key="6">
    <source>
        <dbReference type="ARBA" id="ARBA00023244"/>
    </source>
</evidence>
<dbReference type="EC" id="1.3.5.3" evidence="7"/>
<dbReference type="UniPathway" id="UPA00251">
    <property type="reaction ID" value="UER00324"/>
</dbReference>
<dbReference type="InterPro" id="IPR052200">
    <property type="entry name" value="Protoporphyrinogen_IX_DH"/>
</dbReference>
<dbReference type="InterPro" id="IPR044264">
    <property type="entry name" value="HemG"/>
</dbReference>
<comment type="cofactor">
    <cofactor evidence="7">
        <name>FMN</name>
        <dbReference type="ChEBI" id="CHEBI:58210"/>
    </cofactor>
    <text evidence="7">Binds 1 FMN non-covalently per subunit.</text>
</comment>
<comment type="function">
    <text evidence="7">Catalyzes the 6-electron oxidation of protoporphyrinogen IX to form protoporphyrin IX; under anaerobic conditions uses menaquinone as an electron acceptor, under aerobic conditions uses ubiquinone as an electron acceptor.</text>
</comment>
<evidence type="ECO:0000256" key="7">
    <source>
        <dbReference type="HAMAP-Rule" id="MF_00853"/>
    </source>
</evidence>
<dbReference type="EMBL" id="FLUO01000001">
    <property type="protein sequence ID" value="SBV96855.1"/>
    <property type="molecule type" value="Genomic_DNA"/>
</dbReference>